<evidence type="ECO:0000256" key="2">
    <source>
        <dbReference type="ARBA" id="ARBA00022598"/>
    </source>
</evidence>
<feature type="binding site" evidence="8">
    <location>
        <position position="253"/>
    </location>
    <ligand>
        <name>ATP</name>
        <dbReference type="ChEBI" id="CHEBI:30616"/>
    </ligand>
</feature>
<dbReference type="GO" id="GO:0005829">
    <property type="term" value="C:cytosol"/>
    <property type="evidence" value="ECO:0007669"/>
    <property type="project" value="TreeGrafter"/>
</dbReference>
<dbReference type="HAMAP" id="MF_00140_B">
    <property type="entry name" value="Trp_tRNA_synth_B"/>
    <property type="match status" value="1"/>
</dbReference>
<proteinExistence type="inferred from homology"/>
<dbReference type="PANTHER" id="PTHR43766:SF1">
    <property type="entry name" value="TRYPTOPHAN--TRNA LIGASE, MITOCHONDRIAL"/>
    <property type="match status" value="1"/>
</dbReference>
<dbReference type="PRINTS" id="PR01039">
    <property type="entry name" value="TRNASYNTHTRP"/>
</dbReference>
<accession>F9DPX5</accession>
<sequence length="398" mass="44074">MVEAGKIVQKEWAPELDGRTTVVRHVSRVKGIERLLTKQFGWYHGYFSSIVPFYRDGWCFFMPIYKGGNTMKTIFSGVQPTGVITLGNYIGAFRQFVELQNEEDCIFCIVDQHAITVQQNPDDLKQAIRSLAATYIASGIDPEKSTLFIQSEVPAHAQAGWIMQCVSYIGELERMTQFKDKSEGAEGVSAALLTYPPLMAADILLYNTDIVPVGEDQKQHLELTRDLAERFNSRYGKVLTIPAVRIPKNGARIKSLQDPLKKMSKSDPNKKATISILDTPKEIEKKIKSAVTDSEGVVKFDVENKPGVSNLLIIESSLGGLSIPELETKYEGLGYGAFKAGVAETVNNHLAGIQQRYHELIDSPELDSILDQGAEKANAIASTTLKKMEAAMGLGRRR</sequence>
<evidence type="ECO:0000256" key="6">
    <source>
        <dbReference type="ARBA" id="ARBA00023146"/>
    </source>
</evidence>
<dbReference type="EMBL" id="AFPZ01000020">
    <property type="protein sequence ID" value="EGQ27168.1"/>
    <property type="molecule type" value="Genomic_DNA"/>
</dbReference>
<dbReference type="FunFam" id="1.10.240.10:FF:000002">
    <property type="entry name" value="Tryptophan--tRNA ligase"/>
    <property type="match status" value="1"/>
</dbReference>
<dbReference type="GO" id="GO:0004830">
    <property type="term" value="F:tryptophan-tRNA ligase activity"/>
    <property type="evidence" value="ECO:0007669"/>
    <property type="project" value="UniProtKB-UniRule"/>
</dbReference>
<dbReference type="InterPro" id="IPR050203">
    <property type="entry name" value="Trp-tRNA_synthetase"/>
</dbReference>
<dbReference type="InterPro" id="IPR002306">
    <property type="entry name" value="Trp-tRNA-ligase"/>
</dbReference>
<name>F9DPX5_9BACL</name>
<dbReference type="Proteomes" id="UP000005316">
    <property type="component" value="Unassembled WGS sequence"/>
</dbReference>
<comment type="function">
    <text evidence="8">Catalyzes the attachment of tryptophan to tRNA(Trp).</text>
</comment>
<comment type="caution">
    <text evidence="10">The sequence shown here is derived from an EMBL/GenBank/DDBJ whole genome shotgun (WGS) entry which is preliminary data.</text>
</comment>
<comment type="similarity">
    <text evidence="1 8 9">Belongs to the class-I aminoacyl-tRNA synthetase family.</text>
</comment>
<evidence type="ECO:0000313" key="10">
    <source>
        <dbReference type="EMBL" id="EGQ27168.1"/>
    </source>
</evidence>
<dbReference type="PROSITE" id="PS00178">
    <property type="entry name" value="AA_TRNA_LIGASE_I"/>
    <property type="match status" value="1"/>
</dbReference>
<evidence type="ECO:0000256" key="3">
    <source>
        <dbReference type="ARBA" id="ARBA00022741"/>
    </source>
</evidence>
<dbReference type="Gene3D" id="1.10.240.10">
    <property type="entry name" value="Tyrosyl-Transfer RNA Synthetase"/>
    <property type="match status" value="1"/>
</dbReference>
<feature type="binding site" evidence="8">
    <location>
        <begin position="87"/>
        <end position="88"/>
    </location>
    <ligand>
        <name>ATP</name>
        <dbReference type="ChEBI" id="CHEBI:30616"/>
    </ligand>
</feature>
<comment type="subunit">
    <text evidence="8">Homodimer.</text>
</comment>
<feature type="binding site" evidence="8">
    <location>
        <begin position="262"/>
        <end position="266"/>
    </location>
    <ligand>
        <name>ATP</name>
        <dbReference type="ChEBI" id="CHEBI:30616"/>
    </ligand>
</feature>
<dbReference type="InterPro" id="IPR002305">
    <property type="entry name" value="aa-tRNA-synth_Ic"/>
</dbReference>
<dbReference type="GO" id="GO:0006436">
    <property type="term" value="P:tryptophanyl-tRNA aminoacylation"/>
    <property type="evidence" value="ECO:0007669"/>
    <property type="project" value="UniProtKB-UniRule"/>
</dbReference>
<dbReference type="eggNOG" id="COG0180">
    <property type="taxonomic scope" value="Bacteria"/>
</dbReference>
<dbReference type="InterPro" id="IPR014729">
    <property type="entry name" value="Rossmann-like_a/b/a_fold"/>
</dbReference>
<keyword evidence="5 8" id="KW-0648">Protein biosynthesis</keyword>
<dbReference type="AlphaFoldDB" id="F9DPX5"/>
<evidence type="ECO:0000313" key="11">
    <source>
        <dbReference type="Proteomes" id="UP000005316"/>
    </source>
</evidence>
<dbReference type="InterPro" id="IPR024109">
    <property type="entry name" value="Trp-tRNA-ligase_bac-type"/>
</dbReference>
<reference evidence="10 11" key="1">
    <citation type="submission" date="2011-04" db="EMBL/GenBank/DDBJ databases">
        <authorList>
            <person name="Muzny D."/>
            <person name="Qin X."/>
            <person name="Deng J."/>
            <person name="Jiang H."/>
            <person name="Liu Y."/>
            <person name="Qu J."/>
            <person name="Song X.-Z."/>
            <person name="Zhang L."/>
            <person name="Thornton R."/>
            <person name="Coyle M."/>
            <person name="Francisco L."/>
            <person name="Jackson L."/>
            <person name="Javaid M."/>
            <person name="Korchina V."/>
            <person name="Kovar C."/>
            <person name="Mata R."/>
            <person name="Mathew T."/>
            <person name="Ngo R."/>
            <person name="Nguyen L."/>
            <person name="Nguyen N."/>
            <person name="Okwuonu G."/>
            <person name="Ongeri F."/>
            <person name="Pham C."/>
            <person name="Simmons D."/>
            <person name="Wilczek-Boney K."/>
            <person name="Hale W."/>
            <person name="Jakkamsetti A."/>
            <person name="Pham P."/>
            <person name="Ruth R."/>
            <person name="San Lucas F."/>
            <person name="Warren J."/>
            <person name="Zhang J."/>
            <person name="Zhao Z."/>
            <person name="Zhou C."/>
            <person name="Zhu D."/>
            <person name="Lee S."/>
            <person name="Bess C."/>
            <person name="Blankenburg K."/>
            <person name="Forbes L."/>
            <person name="Fu Q."/>
            <person name="Gubbala S."/>
            <person name="Hirani K."/>
            <person name="Jayaseelan J.C."/>
            <person name="Lara F."/>
            <person name="Munidasa M."/>
            <person name="Palculict T."/>
            <person name="Patil S."/>
            <person name="Pu L.-L."/>
            <person name="Saada N."/>
            <person name="Tang L."/>
            <person name="Weissenberger G."/>
            <person name="Zhu Y."/>
            <person name="Hemphill L."/>
            <person name="Shang Y."/>
            <person name="Youmans B."/>
            <person name="Ayvaz T."/>
            <person name="Ross M."/>
            <person name="Santibanez J."/>
            <person name="Aqrawi P."/>
            <person name="Gross S."/>
            <person name="Joshi V."/>
            <person name="Fowler G."/>
            <person name="Nazareth L."/>
            <person name="Reid J."/>
            <person name="Worley K."/>
            <person name="Petrosino J."/>
            <person name="Highlander S."/>
            <person name="Gibbs R."/>
        </authorList>
    </citation>
    <scope>NUCLEOTIDE SEQUENCE [LARGE SCALE GENOMIC DNA]</scope>
    <source>
        <strain evidence="10 11">2681</strain>
    </source>
</reference>
<protein>
    <recommendedName>
        <fullName evidence="8">Tryptophan--tRNA ligase</fullName>
        <ecNumber evidence="8">6.1.1.2</ecNumber>
    </recommendedName>
    <alternativeName>
        <fullName evidence="8">Tryptophanyl-tRNA synthetase</fullName>
        <shortName evidence="8">TrpRS</shortName>
    </alternativeName>
</protein>
<evidence type="ECO:0000256" key="8">
    <source>
        <dbReference type="HAMAP-Rule" id="MF_00140"/>
    </source>
</evidence>
<feature type="short sequence motif" description="'HIGH' region" evidence="8">
    <location>
        <begin position="80"/>
        <end position="88"/>
    </location>
</feature>
<evidence type="ECO:0000256" key="4">
    <source>
        <dbReference type="ARBA" id="ARBA00022840"/>
    </source>
</evidence>
<dbReference type="NCBIfam" id="TIGR00233">
    <property type="entry name" value="trpS"/>
    <property type="match status" value="1"/>
</dbReference>
<keyword evidence="3 8" id="KW-0547">Nucleotide-binding</keyword>
<feature type="binding site" evidence="8">
    <location>
        <position position="202"/>
    </location>
    <ligand>
        <name>L-tryptophan</name>
        <dbReference type="ChEBI" id="CHEBI:57912"/>
    </ligand>
</feature>
<keyword evidence="6 8" id="KW-0030">Aminoacyl-tRNA synthetase</keyword>
<evidence type="ECO:0000256" key="1">
    <source>
        <dbReference type="ARBA" id="ARBA00005594"/>
    </source>
</evidence>
<keyword evidence="8" id="KW-0963">Cytoplasm</keyword>
<dbReference type="SUPFAM" id="SSF52374">
    <property type="entry name" value="Nucleotidylyl transferase"/>
    <property type="match status" value="1"/>
</dbReference>
<feature type="binding site" evidence="8">
    <location>
        <begin position="214"/>
        <end position="216"/>
    </location>
    <ligand>
        <name>ATP</name>
        <dbReference type="ChEBI" id="CHEBI:30616"/>
    </ligand>
</feature>
<dbReference type="Gene3D" id="3.40.50.620">
    <property type="entry name" value="HUPs"/>
    <property type="match status" value="1"/>
</dbReference>
<dbReference type="InterPro" id="IPR001412">
    <property type="entry name" value="aa-tRNA-synth_I_CS"/>
</dbReference>
<feature type="short sequence motif" description="'KMSKS' region" evidence="8">
    <location>
        <begin position="262"/>
        <end position="266"/>
    </location>
</feature>
<organism evidence="10 11">
    <name type="scientific">Sporosarcina newyorkensis 2681</name>
    <dbReference type="NCBI Taxonomy" id="1027292"/>
    <lineage>
        <taxon>Bacteria</taxon>
        <taxon>Bacillati</taxon>
        <taxon>Bacillota</taxon>
        <taxon>Bacilli</taxon>
        <taxon>Bacillales</taxon>
        <taxon>Caryophanaceae</taxon>
        <taxon>Sporosarcina</taxon>
    </lineage>
</organism>
<dbReference type="EC" id="6.1.1.2" evidence="8"/>
<dbReference type="PANTHER" id="PTHR43766">
    <property type="entry name" value="TRYPTOPHAN--TRNA LIGASE, MITOCHONDRIAL"/>
    <property type="match status" value="1"/>
</dbReference>
<feature type="binding site" evidence="8">
    <location>
        <begin position="79"/>
        <end position="81"/>
    </location>
    <ligand>
        <name>ATP</name>
        <dbReference type="ChEBI" id="CHEBI:30616"/>
    </ligand>
</feature>
<keyword evidence="4 8" id="KW-0067">ATP-binding</keyword>
<keyword evidence="2 8" id="KW-0436">Ligase</keyword>
<evidence type="ECO:0000256" key="5">
    <source>
        <dbReference type="ARBA" id="ARBA00022917"/>
    </source>
</evidence>
<gene>
    <name evidence="8 10" type="primary">trpS</name>
    <name evidence="10" type="ORF">HMPREF9372_0855</name>
</gene>
<dbReference type="GO" id="GO:0005524">
    <property type="term" value="F:ATP binding"/>
    <property type="evidence" value="ECO:0007669"/>
    <property type="project" value="UniProtKB-UniRule"/>
</dbReference>
<dbReference type="STRING" id="759851.SAMN04244570_1774"/>
<comment type="subcellular location">
    <subcellularLocation>
        <location evidence="8">Cytoplasm</location>
    </subcellularLocation>
</comment>
<evidence type="ECO:0000256" key="9">
    <source>
        <dbReference type="RuleBase" id="RU363036"/>
    </source>
</evidence>
<dbReference type="CDD" id="cd00806">
    <property type="entry name" value="TrpRS_core"/>
    <property type="match status" value="1"/>
</dbReference>
<dbReference type="HOGENOM" id="CLU_029244_1_1_9"/>
<dbReference type="Pfam" id="PF00579">
    <property type="entry name" value="tRNA-synt_1b"/>
    <property type="match status" value="1"/>
</dbReference>
<comment type="catalytic activity">
    <reaction evidence="7 8">
        <text>tRNA(Trp) + L-tryptophan + ATP = L-tryptophyl-tRNA(Trp) + AMP + diphosphate + H(+)</text>
        <dbReference type="Rhea" id="RHEA:24080"/>
        <dbReference type="Rhea" id="RHEA-COMP:9671"/>
        <dbReference type="Rhea" id="RHEA-COMP:9705"/>
        <dbReference type="ChEBI" id="CHEBI:15378"/>
        <dbReference type="ChEBI" id="CHEBI:30616"/>
        <dbReference type="ChEBI" id="CHEBI:33019"/>
        <dbReference type="ChEBI" id="CHEBI:57912"/>
        <dbReference type="ChEBI" id="CHEBI:78442"/>
        <dbReference type="ChEBI" id="CHEBI:78535"/>
        <dbReference type="ChEBI" id="CHEBI:456215"/>
        <dbReference type="EC" id="6.1.1.2"/>
    </reaction>
</comment>
<evidence type="ECO:0000256" key="7">
    <source>
        <dbReference type="ARBA" id="ARBA00049929"/>
    </source>
</evidence>